<evidence type="ECO:0000313" key="2">
    <source>
        <dbReference type="EMBL" id="KAF6727173.1"/>
    </source>
</evidence>
<protein>
    <submittedName>
        <fullName evidence="2">Uncharacterized protein</fullName>
    </submittedName>
</protein>
<gene>
    <name evidence="2" type="ORF">FQA47_011627</name>
</gene>
<dbReference type="Proteomes" id="UP000646548">
    <property type="component" value="Unassembled WGS sequence"/>
</dbReference>
<organism evidence="2 3">
    <name type="scientific">Oryzias melastigma</name>
    <name type="common">Marine medaka</name>
    <dbReference type="NCBI Taxonomy" id="30732"/>
    <lineage>
        <taxon>Eukaryota</taxon>
        <taxon>Metazoa</taxon>
        <taxon>Chordata</taxon>
        <taxon>Craniata</taxon>
        <taxon>Vertebrata</taxon>
        <taxon>Euteleostomi</taxon>
        <taxon>Actinopterygii</taxon>
        <taxon>Neopterygii</taxon>
        <taxon>Teleostei</taxon>
        <taxon>Neoteleostei</taxon>
        <taxon>Acanthomorphata</taxon>
        <taxon>Ovalentaria</taxon>
        <taxon>Atherinomorphae</taxon>
        <taxon>Beloniformes</taxon>
        <taxon>Adrianichthyidae</taxon>
        <taxon>Oryziinae</taxon>
        <taxon>Oryzias</taxon>
    </lineage>
</organism>
<evidence type="ECO:0000313" key="3">
    <source>
        <dbReference type="Proteomes" id="UP000646548"/>
    </source>
</evidence>
<dbReference type="EMBL" id="WKFB01000311">
    <property type="protein sequence ID" value="KAF6727173.1"/>
    <property type="molecule type" value="Genomic_DNA"/>
</dbReference>
<feature type="compositionally biased region" description="Pro residues" evidence="1">
    <location>
        <begin position="90"/>
        <end position="102"/>
    </location>
</feature>
<reference evidence="2" key="1">
    <citation type="journal article" name="BMC Genomics">
        <title>Long-read sequencing and de novo genome assembly of marine medaka (Oryzias melastigma).</title>
        <authorList>
            <person name="Liang P."/>
            <person name="Saqib H.S.A."/>
            <person name="Ni X."/>
            <person name="Shen Y."/>
        </authorList>
    </citation>
    <scope>NUCLEOTIDE SEQUENCE</scope>
    <source>
        <strain evidence="2">Bigg-433</strain>
    </source>
</reference>
<evidence type="ECO:0000256" key="1">
    <source>
        <dbReference type="SAM" id="MobiDB-lite"/>
    </source>
</evidence>
<feature type="region of interest" description="Disordered" evidence="1">
    <location>
        <begin position="25"/>
        <end position="116"/>
    </location>
</feature>
<dbReference type="AlphaFoldDB" id="A0A834CEJ6"/>
<sequence length="116" mass="12385">MWGGKVLNPSPGDADTVAIDEQEAAQRLPGYTEHAHSGRRDSPALACPSCSEELLEAPSSTKAQTSHRRSPSVLPRSRGELACFLRPPAFFDPPPTGQPPPLRGEAVCARPVSDRS</sequence>
<proteinExistence type="predicted"/>
<comment type="caution">
    <text evidence="2">The sequence shown here is derived from an EMBL/GenBank/DDBJ whole genome shotgun (WGS) entry which is preliminary data.</text>
</comment>
<name>A0A834CEJ6_ORYME</name>
<accession>A0A834CEJ6</accession>
<feature type="compositionally biased region" description="Basic and acidic residues" evidence="1">
    <location>
        <begin position="33"/>
        <end position="42"/>
    </location>
</feature>